<dbReference type="InterPro" id="IPR050738">
    <property type="entry name" value="Sulfatase"/>
</dbReference>
<comment type="caution">
    <text evidence="5">The sequence shown here is derived from an EMBL/GenBank/DDBJ whole genome shotgun (WGS) entry which is preliminary data.</text>
</comment>
<evidence type="ECO:0000256" key="2">
    <source>
        <dbReference type="ARBA" id="ARBA00022801"/>
    </source>
</evidence>
<dbReference type="AlphaFoldDB" id="A0A5C6ENK7"/>
<sequence length="618" mass="69485">MLAMSTVWMAGLHSVAEAQNPPAPTRPNVIWIMSEDNSAEYLKHFDADGAPAPHIEALAKHGITFDRAFSNAPVCSVARTTLITSCYGPRIGTQYHRRSRLAAMPEGVRMFPAYLRDAGYYTTNHSKEDYNATDRDTATVWNDSSNRASWKNRPSKSTPFFHVETTAVSHESRLHFPESDVDNNSTTTDPDSIKLQPYFPDTPLLRYTRARYHDRMMDIDEHVGKVVADLTQAGELENTFIFYFGDHGGVLPRSKGYVYESGLRVPLVVRVPEKFKTATSRSLGDRTTGFVEFVDFGPTVLALAGIQTPANVDGKPFMGLDVDAKEVDGRDETFGYADRFDEKYDLVRTLRKGDWKYIRNFESFLPDAMQNNYRYEMAAYRQWRALHHEGKLNEVQNQFFLPKSSEALYDLSVDPHEIQNLAGDPTHAEKLSELRARLIERLKSMPDLSFMPEAVLVDEAMKNPAAFGQAHRAEIANLIDVANLSLLPWDQAKPKLTAALNSDDPWTCYWGLIAASSFGKAAASLLPDATKQLQHTEPLVAARAVEFVAIAGDQDPRPFLYRSLQRATSEIEVLPILGTAVYLNDHTDGRFPIDPNLIQLSFKAKPKGEVQRRLDYLK</sequence>
<feature type="domain" description="Sulfatase N-terminal" evidence="4">
    <location>
        <begin position="27"/>
        <end position="306"/>
    </location>
</feature>
<evidence type="ECO:0000313" key="5">
    <source>
        <dbReference type="EMBL" id="TWU49186.1"/>
    </source>
</evidence>
<accession>A0A5C6ENK7</accession>
<dbReference type="InterPro" id="IPR017850">
    <property type="entry name" value="Alkaline_phosphatase_core_sf"/>
</dbReference>
<proteinExistence type="inferred from homology"/>
<dbReference type="GO" id="GO:0004065">
    <property type="term" value="F:arylsulfatase activity"/>
    <property type="evidence" value="ECO:0007669"/>
    <property type="project" value="UniProtKB-EC"/>
</dbReference>
<dbReference type="InterPro" id="IPR000917">
    <property type="entry name" value="Sulfatase_N"/>
</dbReference>
<dbReference type="PANTHER" id="PTHR42693">
    <property type="entry name" value="ARYLSULFATASE FAMILY MEMBER"/>
    <property type="match status" value="1"/>
</dbReference>
<keyword evidence="6" id="KW-1185">Reference proteome</keyword>
<dbReference type="CDD" id="cd16027">
    <property type="entry name" value="SGSH"/>
    <property type="match status" value="1"/>
</dbReference>
<dbReference type="SUPFAM" id="SSF53649">
    <property type="entry name" value="Alkaline phosphatase-like"/>
    <property type="match status" value="1"/>
</dbReference>
<feature type="region of interest" description="Disordered" evidence="3">
    <location>
        <begin position="172"/>
        <end position="192"/>
    </location>
</feature>
<dbReference type="EMBL" id="SJPX01000004">
    <property type="protein sequence ID" value="TWU49186.1"/>
    <property type="molecule type" value="Genomic_DNA"/>
</dbReference>
<evidence type="ECO:0000259" key="4">
    <source>
        <dbReference type="Pfam" id="PF00884"/>
    </source>
</evidence>
<dbReference type="OrthoDB" id="9763613at2"/>
<gene>
    <name evidence="5" type="ORF">Poly59_38000</name>
</gene>
<name>A0A5C6ENK7_9BACT</name>
<dbReference type="PANTHER" id="PTHR42693:SF53">
    <property type="entry name" value="ENDO-4-O-SULFATASE"/>
    <property type="match status" value="1"/>
</dbReference>
<comment type="similarity">
    <text evidence="1">Belongs to the sulfatase family.</text>
</comment>
<organism evidence="5 6">
    <name type="scientific">Rubripirellula reticaptiva</name>
    <dbReference type="NCBI Taxonomy" id="2528013"/>
    <lineage>
        <taxon>Bacteria</taxon>
        <taxon>Pseudomonadati</taxon>
        <taxon>Planctomycetota</taxon>
        <taxon>Planctomycetia</taxon>
        <taxon>Pirellulales</taxon>
        <taxon>Pirellulaceae</taxon>
        <taxon>Rubripirellula</taxon>
    </lineage>
</organism>
<evidence type="ECO:0000313" key="6">
    <source>
        <dbReference type="Proteomes" id="UP000317977"/>
    </source>
</evidence>
<dbReference type="Proteomes" id="UP000317977">
    <property type="component" value="Unassembled WGS sequence"/>
</dbReference>
<dbReference type="Pfam" id="PF00884">
    <property type="entry name" value="Sulfatase"/>
    <property type="match status" value="1"/>
</dbReference>
<dbReference type="Gene3D" id="3.40.720.10">
    <property type="entry name" value="Alkaline Phosphatase, subunit A"/>
    <property type="match status" value="1"/>
</dbReference>
<dbReference type="EC" id="3.1.6.1" evidence="5"/>
<protein>
    <submittedName>
        <fullName evidence="5">Arylsulfatase</fullName>
        <ecNumber evidence="5">3.1.6.1</ecNumber>
    </submittedName>
</protein>
<evidence type="ECO:0000256" key="3">
    <source>
        <dbReference type="SAM" id="MobiDB-lite"/>
    </source>
</evidence>
<reference evidence="5 6" key="1">
    <citation type="submission" date="2019-02" db="EMBL/GenBank/DDBJ databases">
        <title>Deep-cultivation of Planctomycetes and their phenomic and genomic characterization uncovers novel biology.</title>
        <authorList>
            <person name="Wiegand S."/>
            <person name="Jogler M."/>
            <person name="Boedeker C."/>
            <person name="Pinto D."/>
            <person name="Vollmers J."/>
            <person name="Rivas-Marin E."/>
            <person name="Kohn T."/>
            <person name="Peeters S.H."/>
            <person name="Heuer A."/>
            <person name="Rast P."/>
            <person name="Oberbeckmann S."/>
            <person name="Bunk B."/>
            <person name="Jeske O."/>
            <person name="Meyerdierks A."/>
            <person name="Storesund J.E."/>
            <person name="Kallscheuer N."/>
            <person name="Luecker S."/>
            <person name="Lage O.M."/>
            <person name="Pohl T."/>
            <person name="Merkel B.J."/>
            <person name="Hornburger P."/>
            <person name="Mueller R.-W."/>
            <person name="Bruemmer F."/>
            <person name="Labrenz M."/>
            <person name="Spormann A.M."/>
            <person name="Op Den Camp H."/>
            <person name="Overmann J."/>
            <person name="Amann R."/>
            <person name="Jetten M.S.M."/>
            <person name="Mascher T."/>
            <person name="Medema M.H."/>
            <person name="Devos D.P."/>
            <person name="Kaster A.-K."/>
            <person name="Ovreas L."/>
            <person name="Rohde M."/>
            <person name="Galperin M.Y."/>
            <person name="Jogler C."/>
        </authorList>
    </citation>
    <scope>NUCLEOTIDE SEQUENCE [LARGE SCALE GENOMIC DNA]</scope>
    <source>
        <strain evidence="5 6">Poly59</strain>
    </source>
</reference>
<keyword evidence="2 5" id="KW-0378">Hydrolase</keyword>
<evidence type="ECO:0000256" key="1">
    <source>
        <dbReference type="ARBA" id="ARBA00008779"/>
    </source>
</evidence>